<dbReference type="EMBL" id="JABXXO010000001">
    <property type="protein sequence ID" value="KAF7784092.1"/>
    <property type="molecule type" value="Genomic_DNA"/>
</dbReference>
<evidence type="ECO:0000313" key="5">
    <source>
        <dbReference type="EMBL" id="KAF7784092.1"/>
    </source>
</evidence>
<keyword evidence="3" id="KW-0698">rRNA processing</keyword>
<comment type="caution">
    <text evidence="5">The sequence shown here is derived from an EMBL/GenBank/DDBJ whole genome shotgun (WGS) entry which is preliminary data.</text>
</comment>
<sequence>MSSNTDTPPLAKYFASTEKKTRDKAVKNLAAFLSEAPGNALSRSEMDKLWKGIFYCFWMSDKPLVQQALASELAELLLAVSSTTASLAFLRGFWTTIVREWNGIDRLRIDKFYLLIRRFVNASFRLLIKANWDEKTCSAYNSLLISEGGPLHPTDVRVPMGLPGHLSDVYLEELEKAISATSEQSPLPVPLGILLDPFFALMAQTSSNSIYKRIESSLLKPLLDDLSLILRSDDELTLERARMEPRTYPNLVARTCMANPQGPGSMDQYLMKRNILRSVFEIASRPETKDVSRRKMYRLWKEEGDGDED</sequence>
<name>A0A8H7KKW2_AGABI</name>
<keyword evidence="4" id="KW-0539">Nucleus</keyword>
<dbReference type="GO" id="GO:0030688">
    <property type="term" value="C:preribosome, small subunit precursor"/>
    <property type="evidence" value="ECO:0007669"/>
    <property type="project" value="InterPro"/>
</dbReference>
<comment type="subcellular location">
    <subcellularLocation>
        <location evidence="1">Nucleus</location>
    </subcellularLocation>
</comment>
<dbReference type="GO" id="GO:0006364">
    <property type="term" value="P:rRNA processing"/>
    <property type="evidence" value="ECO:0007669"/>
    <property type="project" value="UniProtKB-KW"/>
</dbReference>
<gene>
    <name evidence="5" type="ORF">Agabi119p4_257</name>
</gene>
<proteinExistence type="inferred from homology"/>
<dbReference type="GO" id="GO:0005634">
    <property type="term" value="C:nucleus"/>
    <property type="evidence" value="ECO:0007669"/>
    <property type="project" value="UniProtKB-SubCell"/>
</dbReference>
<evidence type="ECO:0000256" key="1">
    <source>
        <dbReference type="ARBA" id="ARBA00004123"/>
    </source>
</evidence>
<dbReference type="PANTHER" id="PTHR13026">
    <property type="entry name" value="NNP-1 PROTEIN NOVEL NUCLEAR PROTEIN 1 NOP52"/>
    <property type="match status" value="1"/>
</dbReference>
<evidence type="ECO:0000256" key="3">
    <source>
        <dbReference type="ARBA" id="ARBA00022552"/>
    </source>
</evidence>
<evidence type="ECO:0000256" key="2">
    <source>
        <dbReference type="ARBA" id="ARBA00006374"/>
    </source>
</evidence>
<dbReference type="OMA" id="GFWETTV"/>
<dbReference type="PANTHER" id="PTHR13026:SF0">
    <property type="entry name" value="RIBOSOMAL RNA PROCESSING 1B"/>
    <property type="match status" value="1"/>
</dbReference>
<dbReference type="Proteomes" id="UP000629468">
    <property type="component" value="Unassembled WGS sequence"/>
</dbReference>
<evidence type="ECO:0000256" key="4">
    <source>
        <dbReference type="ARBA" id="ARBA00023242"/>
    </source>
</evidence>
<organism evidence="5 6">
    <name type="scientific">Agaricus bisporus var. burnettii</name>
    <dbReference type="NCBI Taxonomy" id="192524"/>
    <lineage>
        <taxon>Eukaryota</taxon>
        <taxon>Fungi</taxon>
        <taxon>Dikarya</taxon>
        <taxon>Basidiomycota</taxon>
        <taxon>Agaricomycotina</taxon>
        <taxon>Agaricomycetes</taxon>
        <taxon>Agaricomycetidae</taxon>
        <taxon>Agaricales</taxon>
        <taxon>Agaricineae</taxon>
        <taxon>Agaricaceae</taxon>
        <taxon>Agaricus</taxon>
    </lineage>
</organism>
<evidence type="ECO:0008006" key="7">
    <source>
        <dbReference type="Google" id="ProtNLM"/>
    </source>
</evidence>
<protein>
    <recommendedName>
        <fullName evidence="7">Nop52-domain-containing protein</fullName>
    </recommendedName>
</protein>
<reference evidence="5 6" key="1">
    <citation type="journal article" name="Sci. Rep.">
        <title>Telomere-to-telomere assembled and centromere annotated genomes of the two main subspecies of the button mushroom Agaricus bisporus reveal especially polymorphic chromosome ends.</title>
        <authorList>
            <person name="Sonnenberg A.S.M."/>
            <person name="Sedaghat-Telgerd N."/>
            <person name="Lavrijssen B."/>
            <person name="Ohm R.A."/>
            <person name="Hendrickx P.M."/>
            <person name="Scholtmeijer K."/>
            <person name="Baars J.J.P."/>
            <person name="van Peer A."/>
        </authorList>
    </citation>
    <scope>NUCLEOTIDE SEQUENCE [LARGE SCALE GENOMIC DNA]</scope>
    <source>
        <strain evidence="5 6">H119_p4</strain>
    </source>
</reference>
<dbReference type="AlphaFoldDB" id="A0A8H7KKW2"/>
<evidence type="ECO:0000313" key="6">
    <source>
        <dbReference type="Proteomes" id="UP000629468"/>
    </source>
</evidence>
<comment type="similarity">
    <text evidence="2">Belongs to the RRP1 family.</text>
</comment>
<dbReference type="InterPro" id="IPR010301">
    <property type="entry name" value="RRP1"/>
</dbReference>
<dbReference type="Pfam" id="PF05997">
    <property type="entry name" value="Nop52"/>
    <property type="match status" value="1"/>
</dbReference>
<accession>A0A8H7KKW2</accession>